<name>A0A9W9S1B0_9EURO</name>
<dbReference type="InterPro" id="IPR051127">
    <property type="entry name" value="Fungal_SecMet_Regulators"/>
</dbReference>
<evidence type="ECO:0000313" key="8">
    <source>
        <dbReference type="Proteomes" id="UP001147782"/>
    </source>
</evidence>
<dbReference type="PANTHER" id="PTHR47424:SF3">
    <property type="entry name" value="REGULATORY PROTEIN GAL4"/>
    <property type="match status" value="1"/>
</dbReference>
<dbReference type="Proteomes" id="UP001147782">
    <property type="component" value="Unassembled WGS sequence"/>
</dbReference>
<dbReference type="GO" id="GO:0008270">
    <property type="term" value="F:zinc ion binding"/>
    <property type="evidence" value="ECO:0007669"/>
    <property type="project" value="InterPro"/>
</dbReference>
<sequence>MKGIRELYGLSIRGESWPGELLNNTDKEQKTQESPTEQEPTNTQSSNEWFWKGTANDSNDCNAAPGTADITCGDYSVFTSLTATPDQPSLFNNYPGSHTSFHATSPISPSLQEVVDSATFAEGSTLCTNNDAVVYSHDSNNFYQYNSGTNLFPYDEWTAESTFGLDDYTLTIPRFGEVSHTSEAKQVYIHAYFLYYHKTNPFIHEETFKLHLSTQFLPETEEESWHVLQNSVLAMGAWCIHDGCSNTDILYYERAKRLFLDISSLGSDNIMVVQALLLLSDYAQKRGKIDTAYHYLKETVRVALYIGLHKEKDDELSVVETASIDQEIRRRLWWSIYNHDSYIAMRNGRQPCLRHYSETDVKLPLNVDNQILTPGTRFLVSETDWPTLYSGLIAYARFNLLANSVYQRIASQPALSAMETINLQTEIDDHYANIPLYLKTDDTVSQQEWLLQARSRLLWGYKYLQVLTCRPFLVRKAGHKEQKEKLQSESESRLLAACRARCILNSAEIIDSMNDYMSTSMASRLDAWYMVYDILLSILRDIRYLLFQASITPITLIRTQPQSADAVFWWQDLENAKRV</sequence>
<evidence type="ECO:0000256" key="3">
    <source>
        <dbReference type="ARBA" id="ARBA00023163"/>
    </source>
</evidence>
<protein>
    <recommendedName>
        <fullName evidence="6">Xylanolytic transcriptional activator regulatory domain-containing protein</fullName>
    </recommendedName>
</protein>
<evidence type="ECO:0000256" key="4">
    <source>
        <dbReference type="ARBA" id="ARBA00023242"/>
    </source>
</evidence>
<dbReference type="AlphaFoldDB" id="A0A9W9S1B0"/>
<keyword evidence="8" id="KW-1185">Reference proteome</keyword>
<organism evidence="7 8">
    <name type="scientific">Penicillium cataractarum</name>
    <dbReference type="NCBI Taxonomy" id="2100454"/>
    <lineage>
        <taxon>Eukaryota</taxon>
        <taxon>Fungi</taxon>
        <taxon>Dikarya</taxon>
        <taxon>Ascomycota</taxon>
        <taxon>Pezizomycotina</taxon>
        <taxon>Eurotiomycetes</taxon>
        <taxon>Eurotiomycetidae</taxon>
        <taxon>Eurotiales</taxon>
        <taxon>Aspergillaceae</taxon>
        <taxon>Penicillium</taxon>
    </lineage>
</organism>
<dbReference type="GO" id="GO:0006351">
    <property type="term" value="P:DNA-templated transcription"/>
    <property type="evidence" value="ECO:0007669"/>
    <property type="project" value="InterPro"/>
</dbReference>
<dbReference type="EMBL" id="JAPZBS010000005">
    <property type="protein sequence ID" value="KAJ5370237.1"/>
    <property type="molecule type" value="Genomic_DNA"/>
</dbReference>
<evidence type="ECO:0000313" key="7">
    <source>
        <dbReference type="EMBL" id="KAJ5370237.1"/>
    </source>
</evidence>
<evidence type="ECO:0000256" key="2">
    <source>
        <dbReference type="ARBA" id="ARBA00023125"/>
    </source>
</evidence>
<dbReference type="GO" id="GO:0000435">
    <property type="term" value="P:positive regulation of transcription from RNA polymerase II promoter by galactose"/>
    <property type="evidence" value="ECO:0007669"/>
    <property type="project" value="TreeGrafter"/>
</dbReference>
<keyword evidence="3" id="KW-0804">Transcription</keyword>
<evidence type="ECO:0000256" key="1">
    <source>
        <dbReference type="ARBA" id="ARBA00023015"/>
    </source>
</evidence>
<feature type="domain" description="Xylanolytic transcriptional activator regulatory" evidence="6">
    <location>
        <begin position="292"/>
        <end position="370"/>
    </location>
</feature>
<keyword evidence="4" id="KW-0539">Nucleus</keyword>
<dbReference type="GO" id="GO:0000978">
    <property type="term" value="F:RNA polymerase II cis-regulatory region sequence-specific DNA binding"/>
    <property type="evidence" value="ECO:0007669"/>
    <property type="project" value="TreeGrafter"/>
</dbReference>
<feature type="compositionally biased region" description="Polar residues" evidence="5">
    <location>
        <begin position="32"/>
        <end position="48"/>
    </location>
</feature>
<gene>
    <name evidence="7" type="ORF">N7496_006329</name>
</gene>
<dbReference type="GO" id="GO:0005634">
    <property type="term" value="C:nucleus"/>
    <property type="evidence" value="ECO:0007669"/>
    <property type="project" value="TreeGrafter"/>
</dbReference>
<feature type="non-terminal residue" evidence="7">
    <location>
        <position position="1"/>
    </location>
</feature>
<dbReference type="Pfam" id="PF04082">
    <property type="entry name" value="Fungal_trans"/>
    <property type="match status" value="1"/>
</dbReference>
<dbReference type="GeneID" id="81438437"/>
<dbReference type="PANTHER" id="PTHR47424">
    <property type="entry name" value="REGULATORY PROTEIN GAL4"/>
    <property type="match status" value="1"/>
</dbReference>
<dbReference type="SMART" id="SM00906">
    <property type="entry name" value="Fungal_trans"/>
    <property type="match status" value="1"/>
</dbReference>
<evidence type="ECO:0000259" key="6">
    <source>
        <dbReference type="SMART" id="SM00906"/>
    </source>
</evidence>
<evidence type="ECO:0000256" key="5">
    <source>
        <dbReference type="SAM" id="MobiDB-lite"/>
    </source>
</evidence>
<reference evidence="7" key="2">
    <citation type="journal article" date="2023" name="IMA Fungus">
        <title>Comparative genomic study of the Penicillium genus elucidates a diverse pangenome and 15 lateral gene transfer events.</title>
        <authorList>
            <person name="Petersen C."/>
            <person name="Sorensen T."/>
            <person name="Nielsen M.R."/>
            <person name="Sondergaard T.E."/>
            <person name="Sorensen J.L."/>
            <person name="Fitzpatrick D.A."/>
            <person name="Frisvad J.C."/>
            <person name="Nielsen K.L."/>
        </authorList>
    </citation>
    <scope>NUCLEOTIDE SEQUENCE</scope>
    <source>
        <strain evidence="7">IBT 29864</strain>
    </source>
</reference>
<dbReference type="RefSeq" id="XP_056554671.1">
    <property type="nucleotide sequence ID" value="XM_056699258.1"/>
</dbReference>
<comment type="caution">
    <text evidence="7">The sequence shown here is derived from an EMBL/GenBank/DDBJ whole genome shotgun (WGS) entry which is preliminary data.</text>
</comment>
<dbReference type="OrthoDB" id="4456959at2759"/>
<dbReference type="InterPro" id="IPR007219">
    <property type="entry name" value="XnlR_reg_dom"/>
</dbReference>
<keyword evidence="1" id="KW-0805">Transcription regulation</keyword>
<dbReference type="CDD" id="cd12148">
    <property type="entry name" value="fungal_TF_MHR"/>
    <property type="match status" value="1"/>
</dbReference>
<dbReference type="GO" id="GO:0000981">
    <property type="term" value="F:DNA-binding transcription factor activity, RNA polymerase II-specific"/>
    <property type="evidence" value="ECO:0007669"/>
    <property type="project" value="TreeGrafter"/>
</dbReference>
<keyword evidence="2" id="KW-0238">DNA-binding</keyword>
<feature type="region of interest" description="Disordered" evidence="5">
    <location>
        <begin position="15"/>
        <end position="54"/>
    </location>
</feature>
<proteinExistence type="predicted"/>
<reference evidence="7" key="1">
    <citation type="submission" date="2022-11" db="EMBL/GenBank/DDBJ databases">
        <authorList>
            <person name="Petersen C."/>
        </authorList>
    </citation>
    <scope>NUCLEOTIDE SEQUENCE</scope>
    <source>
        <strain evidence="7">IBT 29864</strain>
    </source>
</reference>
<accession>A0A9W9S1B0</accession>